<name>A0A1I5Z6L7_9PSEU</name>
<keyword evidence="2" id="KW-0472">Membrane</keyword>
<feature type="transmembrane region" description="Helical" evidence="2">
    <location>
        <begin position="370"/>
        <end position="393"/>
    </location>
</feature>
<dbReference type="RefSeq" id="WP_177216985.1">
    <property type="nucleotide sequence ID" value="NZ_FOWW01000008.1"/>
</dbReference>
<dbReference type="Proteomes" id="UP000198727">
    <property type="component" value="Unassembled WGS sequence"/>
</dbReference>
<gene>
    <name evidence="3" type="ORF">SAMN05421810_108271</name>
</gene>
<feature type="transmembrane region" description="Helical" evidence="2">
    <location>
        <begin position="178"/>
        <end position="200"/>
    </location>
</feature>
<feature type="compositionally biased region" description="Polar residues" evidence="1">
    <location>
        <begin position="412"/>
        <end position="422"/>
    </location>
</feature>
<sequence length="447" mass="45783">MSTPEAEAEAEADRPGRLLARVGPPVLSQAITAGTSLLLQVVAAHTLELPEFGAFALFLALLVSASALHTGFVGDGLVVLDRHDPDVRAGLAASAGAGLLLAGAVGIGAALVIGSGDPAVALLYPAMLVLWLVEETVRRLLVARRWFWRLVGNDVAYLVGTALALGAGWAWAGAVSLPLLFAAMAVGAVTAVGVGVLQLPRAELRVPRPRLAALPRVVSFAGWRALQAALRPAALLAARALVANLVSLAAVGVLEAGRLVVAPLQVVVNGVGTFLLSAFAARARSGRTRPDRASRAALLLTAGTAAGGGLLALLAAPLGRLLTGEPAGSWLVLGWVAYLVVWSAGLPYVALAVAARLTRAVFTARAADSLLGVALAAAALALGAPLAAVPWLMAAGGLYSVWRLRAHTSRPTAPLASTQQFRQDPREPTAPPEPFRRSPSCPSHPPP</sequence>
<dbReference type="AlphaFoldDB" id="A0A1I5Z6L7"/>
<protein>
    <submittedName>
        <fullName evidence="3">Membrane protein involved in the export of O-antigen and teichoic acid</fullName>
    </submittedName>
</protein>
<keyword evidence="4" id="KW-1185">Reference proteome</keyword>
<feature type="transmembrane region" description="Helical" evidence="2">
    <location>
        <begin position="119"/>
        <end position="134"/>
    </location>
</feature>
<evidence type="ECO:0000256" key="2">
    <source>
        <dbReference type="SAM" id="Phobius"/>
    </source>
</evidence>
<evidence type="ECO:0000256" key="1">
    <source>
        <dbReference type="SAM" id="MobiDB-lite"/>
    </source>
</evidence>
<feature type="transmembrane region" description="Helical" evidence="2">
    <location>
        <begin position="335"/>
        <end position="358"/>
    </location>
</feature>
<dbReference type="STRING" id="587909.SAMN05421810_108271"/>
<feature type="transmembrane region" description="Helical" evidence="2">
    <location>
        <begin position="55"/>
        <end position="79"/>
    </location>
</feature>
<reference evidence="4" key="1">
    <citation type="submission" date="2016-10" db="EMBL/GenBank/DDBJ databases">
        <authorList>
            <person name="Varghese N."/>
            <person name="Submissions S."/>
        </authorList>
    </citation>
    <scope>NUCLEOTIDE SEQUENCE [LARGE SCALE GENOMIC DNA]</scope>
    <source>
        <strain evidence="4">CGMCC 4.5579</strain>
    </source>
</reference>
<evidence type="ECO:0000313" key="4">
    <source>
        <dbReference type="Proteomes" id="UP000198727"/>
    </source>
</evidence>
<feature type="transmembrane region" description="Helical" evidence="2">
    <location>
        <begin position="260"/>
        <end position="281"/>
    </location>
</feature>
<keyword evidence="2" id="KW-1133">Transmembrane helix</keyword>
<organism evidence="3 4">
    <name type="scientific">Amycolatopsis arida</name>
    <dbReference type="NCBI Taxonomy" id="587909"/>
    <lineage>
        <taxon>Bacteria</taxon>
        <taxon>Bacillati</taxon>
        <taxon>Actinomycetota</taxon>
        <taxon>Actinomycetes</taxon>
        <taxon>Pseudonocardiales</taxon>
        <taxon>Pseudonocardiaceae</taxon>
        <taxon>Amycolatopsis</taxon>
    </lineage>
</organism>
<keyword evidence="2" id="KW-0812">Transmembrane</keyword>
<feature type="transmembrane region" description="Helical" evidence="2">
    <location>
        <begin position="293"/>
        <end position="315"/>
    </location>
</feature>
<feature type="transmembrane region" description="Helical" evidence="2">
    <location>
        <begin position="233"/>
        <end position="254"/>
    </location>
</feature>
<feature type="transmembrane region" description="Helical" evidence="2">
    <location>
        <begin position="155"/>
        <end position="172"/>
    </location>
</feature>
<accession>A0A1I5Z6L7</accession>
<evidence type="ECO:0000313" key="3">
    <source>
        <dbReference type="EMBL" id="SFQ52112.1"/>
    </source>
</evidence>
<proteinExistence type="predicted"/>
<dbReference type="EMBL" id="FOWW01000008">
    <property type="protein sequence ID" value="SFQ52112.1"/>
    <property type="molecule type" value="Genomic_DNA"/>
</dbReference>
<feature type="region of interest" description="Disordered" evidence="1">
    <location>
        <begin position="412"/>
        <end position="447"/>
    </location>
</feature>
<feature type="transmembrane region" description="Helical" evidence="2">
    <location>
        <begin position="91"/>
        <end position="113"/>
    </location>
</feature>